<protein>
    <submittedName>
        <fullName evidence="2">Col_cuticle_N domain-containing protein</fullName>
    </submittedName>
</protein>
<dbReference type="WBParaSite" id="Pan_g2038.t1">
    <property type="protein sequence ID" value="Pan_g2038.t1"/>
    <property type="gene ID" value="Pan_g2038"/>
</dbReference>
<accession>A0A7E4VF87</accession>
<evidence type="ECO:0000313" key="2">
    <source>
        <dbReference type="WBParaSite" id="Pan_g2038.t1"/>
    </source>
</evidence>
<reference evidence="2" key="2">
    <citation type="submission" date="2020-10" db="UniProtKB">
        <authorList>
            <consortium name="WormBaseParasite"/>
        </authorList>
    </citation>
    <scope>IDENTIFICATION</scope>
</reference>
<reference evidence="1" key="1">
    <citation type="journal article" date="2013" name="Genetics">
        <title>The draft genome and transcriptome of Panagrellus redivivus are shaped by the harsh demands of a free-living lifestyle.</title>
        <authorList>
            <person name="Srinivasan J."/>
            <person name="Dillman A.R."/>
            <person name="Macchietto M.G."/>
            <person name="Heikkinen L."/>
            <person name="Lakso M."/>
            <person name="Fracchia K.M."/>
            <person name="Antoshechkin I."/>
            <person name="Mortazavi A."/>
            <person name="Wong G."/>
            <person name="Sternberg P.W."/>
        </authorList>
    </citation>
    <scope>NUCLEOTIDE SEQUENCE [LARGE SCALE GENOMIC DNA]</scope>
    <source>
        <strain evidence="1">MT8872</strain>
    </source>
</reference>
<dbReference type="AlphaFoldDB" id="A0A7E4VF87"/>
<name>A0A7E4VF87_PANRE</name>
<sequence length="36" mass="4194">MRVICFLIVLILVIGASTKYYSMKAQIYYCATRPYT</sequence>
<proteinExistence type="predicted"/>
<dbReference type="Proteomes" id="UP000492821">
    <property type="component" value="Unassembled WGS sequence"/>
</dbReference>
<organism evidence="1 2">
    <name type="scientific">Panagrellus redivivus</name>
    <name type="common">Microworm</name>
    <dbReference type="NCBI Taxonomy" id="6233"/>
    <lineage>
        <taxon>Eukaryota</taxon>
        <taxon>Metazoa</taxon>
        <taxon>Ecdysozoa</taxon>
        <taxon>Nematoda</taxon>
        <taxon>Chromadorea</taxon>
        <taxon>Rhabditida</taxon>
        <taxon>Tylenchina</taxon>
        <taxon>Panagrolaimomorpha</taxon>
        <taxon>Panagrolaimoidea</taxon>
        <taxon>Panagrolaimidae</taxon>
        <taxon>Panagrellus</taxon>
    </lineage>
</organism>
<keyword evidence="1" id="KW-1185">Reference proteome</keyword>
<evidence type="ECO:0000313" key="1">
    <source>
        <dbReference type="Proteomes" id="UP000492821"/>
    </source>
</evidence>